<proteinExistence type="predicted"/>
<protein>
    <submittedName>
        <fullName evidence="2">Uncharacterized protein</fullName>
    </submittedName>
</protein>
<dbReference type="Proteomes" id="UP000190857">
    <property type="component" value="Unassembled WGS sequence"/>
</dbReference>
<dbReference type="EMBL" id="FUZP01000001">
    <property type="protein sequence ID" value="SKC54697.1"/>
    <property type="molecule type" value="Genomic_DNA"/>
</dbReference>
<feature type="region of interest" description="Disordered" evidence="1">
    <location>
        <begin position="1"/>
        <end position="46"/>
    </location>
</feature>
<sequence length="215" mass="24144">MQKTSPGGIGNASWQGQAGSHRPRPRLSGALHQRAQSRRASSHRHGGEYFSWGRVDGLSRKIIRTVSEAFVRTEPELIENSAALDRMVATTNALREFRNQVAHRTPSDGGGRLHFYRQSDSPVTPREIRGWTEVAASYWSNLTSITNAISMATGVVTGPWMMLRDPRPLQWPPTGISIHGLRVIERSGISVPEQRLTDARSEWTAVTRQWKVQRR</sequence>
<gene>
    <name evidence="2" type="ORF">SAMN06309945_1849</name>
</gene>
<reference evidence="2 3" key="1">
    <citation type="submission" date="2017-02" db="EMBL/GenBank/DDBJ databases">
        <authorList>
            <person name="Peterson S.W."/>
        </authorList>
    </citation>
    <scope>NUCLEOTIDE SEQUENCE [LARGE SCALE GENOMIC DNA]</scope>
    <source>
        <strain evidence="2 3">VKM Ac-2059</strain>
    </source>
</reference>
<keyword evidence="3" id="KW-1185">Reference proteome</keyword>
<evidence type="ECO:0000313" key="2">
    <source>
        <dbReference type="EMBL" id="SKC54697.1"/>
    </source>
</evidence>
<evidence type="ECO:0000256" key="1">
    <source>
        <dbReference type="SAM" id="MobiDB-lite"/>
    </source>
</evidence>
<name>A0A1T5JTE3_9MICO</name>
<evidence type="ECO:0000313" key="3">
    <source>
        <dbReference type="Proteomes" id="UP000190857"/>
    </source>
</evidence>
<organism evidence="2 3">
    <name type="scientific">Okibacterium fritillariae</name>
    <dbReference type="NCBI Taxonomy" id="123320"/>
    <lineage>
        <taxon>Bacteria</taxon>
        <taxon>Bacillati</taxon>
        <taxon>Actinomycetota</taxon>
        <taxon>Actinomycetes</taxon>
        <taxon>Micrococcales</taxon>
        <taxon>Microbacteriaceae</taxon>
        <taxon>Okibacterium</taxon>
    </lineage>
</organism>
<accession>A0A1T5JTE3</accession>
<feature type="compositionally biased region" description="Basic residues" evidence="1">
    <location>
        <begin position="35"/>
        <end position="44"/>
    </location>
</feature>
<dbReference type="AlphaFoldDB" id="A0A1T5JTE3"/>